<comment type="similarity">
    <text evidence="11">Belongs to the UTX family.</text>
</comment>
<evidence type="ECO:0000256" key="8">
    <source>
        <dbReference type="ARBA" id="ARBA00023002"/>
    </source>
</evidence>
<dbReference type="VEuPathDB" id="VectorBase:AALB000716"/>
<dbReference type="GO" id="GO:0031490">
    <property type="term" value="F:chromatin DNA binding"/>
    <property type="evidence" value="ECO:0007669"/>
    <property type="project" value="TreeGrafter"/>
</dbReference>
<dbReference type="Gene3D" id="1.20.58.1370">
    <property type="match status" value="1"/>
</dbReference>
<keyword evidence="7" id="KW-0223">Dioxygenase</keyword>
<keyword evidence="4" id="KW-0479">Metal-binding</keyword>
<dbReference type="InterPro" id="IPR048562">
    <property type="entry name" value="KDM6A_B-like_C-hel"/>
</dbReference>
<evidence type="ECO:0000256" key="1">
    <source>
        <dbReference type="ARBA" id="ARBA00001954"/>
    </source>
</evidence>
<comment type="subcellular location">
    <subcellularLocation>
        <location evidence="2">Nucleus</location>
    </subcellularLocation>
</comment>
<evidence type="ECO:0000313" key="15">
    <source>
        <dbReference type="Proteomes" id="UP000069272"/>
    </source>
</evidence>
<feature type="compositionally biased region" description="Gly residues" evidence="13">
    <location>
        <begin position="249"/>
        <end position="258"/>
    </location>
</feature>
<keyword evidence="5" id="KW-0862">Zinc</keyword>
<feature type="coiled-coil region" evidence="12">
    <location>
        <begin position="347"/>
        <end position="377"/>
    </location>
</feature>
<dbReference type="SUPFAM" id="SSF51197">
    <property type="entry name" value="Clavaminate synthase-like"/>
    <property type="match status" value="1"/>
</dbReference>
<dbReference type="InterPro" id="IPR048560">
    <property type="entry name" value="KDM6A_B-like_GATAL"/>
</dbReference>
<dbReference type="PROSITE" id="PS51184">
    <property type="entry name" value="JMJC"/>
    <property type="match status" value="1"/>
</dbReference>
<dbReference type="PANTHER" id="PTHR14017">
    <property type="entry name" value="LYSINE-SPECIFIC DEMETHYLASE"/>
    <property type="match status" value="1"/>
</dbReference>
<evidence type="ECO:0000256" key="6">
    <source>
        <dbReference type="ARBA" id="ARBA00022853"/>
    </source>
</evidence>
<keyword evidence="8" id="KW-0560">Oxidoreductase</keyword>
<sequence length="1220" mass="132963">MLKVNADYEQSLKHLQLALNDSSPCTLTKSDIRFHIAHLYEVQNKYRPAKEAYERLLASKQLTASLKADIYRQLGWMYHTVDILGDKVQRERLAIHCLQKSIEAEPRSGQTLYLLGRCFAGINKVHDAFIAYRNSVEKSEGNADTWCSIGVLYQQQNQPMDALQAYICAVQLDKSHSAAWTNLGILYESCNQPRDAYACFRNATINQDQQKERTVSACEKTPTAGSSSKGSSYGAGSPQQSASSSASAGGTGSTGSIGGPSDNSALSSGTQYHPGQQQQQQVGSNNGLPNKRFKTEDGGMPMGGRVAGMAAGGPQGVPSFYLNQQQLQMLQFLQNQTNLTTHQQSVLQTLMHQYRMMQQHQQRLQQQRVQQQQQQQAVQFQGQGSGIVQQQQQQQQQLIAAGNKTPQSGIVPQTAGGGGGGFVNDGHFSPATGQSQQAAGMPYKSAGGTYAPSGFPGAATAPGAGFTQISSSNTVLQSPQQQQQGQPHQADLDQELQALLSSKDDKATFAETLLKQFSSESMDIKDPKLLEQQQQQPQTSVTATGDSPSSTSASNNTKTPPIKAEATSTTVATNRQQQQYQHHLAKHDIKLEPVIKIEKLCTDSLAASNEYAISMSAKEIRDLVRKRGGGSAGDPKDVPAVCSVLNADAPPPCPPDCPPTRLTREQLQPPTPSVFLENKKDAFSPQLQEFCLKHPIAVVRQLGAALKLDLGLFSTKTLVEANPDHSVEVRTQVHQSPDENWDGNKNSKVWACISHRSHTTIAKYAQYQASSFSDKIKEERDRLAGILNASTNSDSDSKDSISNSSGTGGASAAGSGNGKRKKCKNSNKMLRFGTNVDLSDERKWKAQLQELQKLPPFARVVSAANMLSHVGHMILGMNTVQLYMKVPGSRTPGHQENNNFCSININIGPGDCEWFATPDSYWGGIQALCEKNNINYLHGSWWPALEDLYAENIPVYRFTQRPGDLVWVNAGCVHWVQAIGWCNNIAWNVGPLTARQYQLAVERYEWNKLESYKSIVPMVHLSWNLARNIKVSDPKLFDAIKTCLMQTMKHCMQILEYVKSLSVEVRFHGRGKNEASHYCGQCEVEVFNILFIREQEKRHIVHCMGCARKQSPTLQGFVCLEEYKMAELMQVYDAFVLHTPPPPLPPQQQPSPPSQQQIAATGATPQSSPPVMPAVPQASSSSSVTSSNAAAGTVSCASGSMLGGGGVASSSSVTVSSVAS</sequence>
<dbReference type="Proteomes" id="UP000069272">
    <property type="component" value="Chromosome 2L"/>
</dbReference>
<feature type="compositionally biased region" description="Gly residues" evidence="13">
    <location>
        <begin position="300"/>
        <end position="311"/>
    </location>
</feature>
<feature type="compositionally biased region" description="Gly residues" evidence="13">
    <location>
        <begin position="806"/>
        <end position="817"/>
    </location>
</feature>
<dbReference type="Pfam" id="PF21322">
    <property type="entry name" value="KDM6_C-hel"/>
    <property type="match status" value="1"/>
</dbReference>
<dbReference type="FunFam" id="1.20.58.1370:FF:000001">
    <property type="entry name" value="lysine-specific demethylase 6A isoform X2"/>
    <property type="match status" value="1"/>
</dbReference>
<dbReference type="InterPro" id="IPR046941">
    <property type="entry name" value="KDM6_GATAL_sf"/>
</dbReference>
<dbReference type="FunFam" id="1.25.40.10:FF:000994">
    <property type="entry name" value="Histone demethylase UTY"/>
    <property type="match status" value="1"/>
</dbReference>
<evidence type="ECO:0000256" key="3">
    <source>
        <dbReference type="ARBA" id="ARBA00022553"/>
    </source>
</evidence>
<feature type="compositionally biased region" description="Low complexity" evidence="13">
    <location>
        <begin position="225"/>
        <end position="248"/>
    </location>
</feature>
<comment type="cofactor">
    <cofactor evidence="1">
        <name>Fe(2+)</name>
        <dbReference type="ChEBI" id="CHEBI:29033"/>
    </cofactor>
</comment>
<dbReference type="SMART" id="SM00028">
    <property type="entry name" value="TPR"/>
    <property type="match status" value="4"/>
</dbReference>
<dbReference type="VEuPathDB" id="VectorBase:AALB20_029174"/>
<dbReference type="InterPro" id="IPR051630">
    <property type="entry name" value="Corepressor-Demethylase"/>
</dbReference>
<dbReference type="FunFam" id="2.10.110.20:FF:000002">
    <property type="entry name" value="lysine-specific demethylase 6A isoform X2"/>
    <property type="match status" value="1"/>
</dbReference>
<dbReference type="Pfam" id="PF21326">
    <property type="entry name" value="KDM6_GATAL"/>
    <property type="match status" value="1"/>
</dbReference>
<feature type="compositionally biased region" description="Pro residues" evidence="13">
    <location>
        <begin position="1139"/>
        <end position="1153"/>
    </location>
</feature>
<dbReference type="Pfam" id="PF02373">
    <property type="entry name" value="JmjC"/>
    <property type="match status" value="1"/>
</dbReference>
<evidence type="ECO:0000313" key="14">
    <source>
        <dbReference type="EnsemblMetazoa" id="AALB000716-PA"/>
    </source>
</evidence>
<evidence type="ECO:0000256" key="11">
    <source>
        <dbReference type="ARBA" id="ARBA00034483"/>
    </source>
</evidence>
<dbReference type="GO" id="GO:0044666">
    <property type="term" value="C:MLL3/4 complex"/>
    <property type="evidence" value="ECO:0007669"/>
    <property type="project" value="TreeGrafter"/>
</dbReference>
<evidence type="ECO:0000256" key="2">
    <source>
        <dbReference type="ARBA" id="ARBA00004123"/>
    </source>
</evidence>
<name>A0A182F2N4_ANOAL</name>
<accession>A0A182F2N4</accession>
<keyword evidence="3" id="KW-0597">Phosphoprotein</keyword>
<feature type="region of interest" description="Disordered" evidence="13">
    <location>
        <begin position="1139"/>
        <end position="1186"/>
    </location>
</feature>
<dbReference type="EnsemblMetazoa" id="AALB000716-RA">
    <property type="protein sequence ID" value="AALB000716-PA"/>
    <property type="gene ID" value="AALB000716"/>
</dbReference>
<organism evidence="14 15">
    <name type="scientific">Anopheles albimanus</name>
    <name type="common">New world malaria mosquito</name>
    <dbReference type="NCBI Taxonomy" id="7167"/>
    <lineage>
        <taxon>Eukaryota</taxon>
        <taxon>Metazoa</taxon>
        <taxon>Ecdysozoa</taxon>
        <taxon>Arthropoda</taxon>
        <taxon>Hexapoda</taxon>
        <taxon>Insecta</taxon>
        <taxon>Pterygota</taxon>
        <taxon>Neoptera</taxon>
        <taxon>Endopterygota</taxon>
        <taxon>Diptera</taxon>
        <taxon>Nematocera</taxon>
        <taxon>Culicoidea</taxon>
        <taxon>Culicidae</taxon>
        <taxon>Anophelinae</taxon>
        <taxon>Anopheles</taxon>
    </lineage>
</organism>
<dbReference type="PROSITE" id="PS50005">
    <property type="entry name" value="TPR"/>
    <property type="match status" value="1"/>
</dbReference>
<feature type="compositionally biased region" description="Polar residues" evidence="13">
    <location>
        <begin position="262"/>
        <end position="275"/>
    </location>
</feature>
<dbReference type="GO" id="GO:0000978">
    <property type="term" value="F:RNA polymerase II cis-regulatory region sequence-specific DNA binding"/>
    <property type="evidence" value="ECO:0007669"/>
    <property type="project" value="TreeGrafter"/>
</dbReference>
<evidence type="ECO:0000256" key="9">
    <source>
        <dbReference type="ARBA" id="ARBA00023004"/>
    </source>
</evidence>
<reference evidence="14" key="2">
    <citation type="submission" date="2022-08" db="UniProtKB">
        <authorList>
            <consortium name="EnsemblMetazoa"/>
        </authorList>
    </citation>
    <scope>IDENTIFICATION</scope>
    <source>
        <strain evidence="14">STECLA/ALBI9_A</strain>
    </source>
</reference>
<evidence type="ECO:0000256" key="4">
    <source>
        <dbReference type="ARBA" id="ARBA00022723"/>
    </source>
</evidence>
<keyword evidence="15" id="KW-1185">Reference proteome</keyword>
<dbReference type="Gene3D" id="1.25.40.10">
    <property type="entry name" value="Tetratricopeptide repeat domain"/>
    <property type="match status" value="1"/>
</dbReference>
<dbReference type="SMART" id="SM00558">
    <property type="entry name" value="JmjC"/>
    <property type="match status" value="1"/>
</dbReference>
<evidence type="ECO:0000256" key="7">
    <source>
        <dbReference type="ARBA" id="ARBA00022964"/>
    </source>
</evidence>
<evidence type="ECO:0000256" key="10">
    <source>
        <dbReference type="ARBA" id="ARBA00023242"/>
    </source>
</evidence>
<dbReference type="InterPro" id="IPR019734">
    <property type="entry name" value="TPR_rpt"/>
</dbReference>
<keyword evidence="10" id="KW-0539">Nucleus</keyword>
<reference evidence="14 15" key="1">
    <citation type="journal article" date="2017" name="G3 (Bethesda)">
        <title>The Physical Genome Mapping of Anopheles albimanus Corrected Scaffold Misassemblies and Identified Interarm Rearrangements in Genus Anopheles.</title>
        <authorList>
            <person name="Artemov G.N."/>
            <person name="Peery A.N."/>
            <person name="Jiang X."/>
            <person name="Tu Z."/>
            <person name="Stegniy V.N."/>
            <person name="Sharakhova M.V."/>
            <person name="Sharakhov I.V."/>
        </authorList>
    </citation>
    <scope>NUCLEOTIDE SEQUENCE [LARGE SCALE GENOMIC DNA]</scope>
    <source>
        <strain evidence="14 15">ALBI9_A</strain>
    </source>
</reference>
<feature type="compositionally biased region" description="Low complexity" evidence="13">
    <location>
        <begin position="788"/>
        <end position="805"/>
    </location>
</feature>
<protein>
    <submittedName>
        <fullName evidence="14">Uncharacterized protein</fullName>
    </submittedName>
</protein>
<dbReference type="SUPFAM" id="SSF48452">
    <property type="entry name" value="TPR-like"/>
    <property type="match status" value="1"/>
</dbReference>
<feature type="compositionally biased region" description="Polar residues" evidence="13">
    <location>
        <begin position="566"/>
        <end position="577"/>
    </location>
</feature>
<keyword evidence="9" id="KW-0408">Iron</keyword>
<feature type="compositionally biased region" description="Polar residues" evidence="13">
    <location>
        <begin position="539"/>
        <end position="559"/>
    </location>
</feature>
<feature type="region of interest" description="Disordered" evidence="13">
    <location>
        <begin position="788"/>
        <end position="826"/>
    </location>
</feature>
<keyword evidence="6" id="KW-0156">Chromatin regulator</keyword>
<evidence type="ECO:0000256" key="13">
    <source>
        <dbReference type="SAM" id="MobiDB-lite"/>
    </source>
</evidence>
<feature type="region of interest" description="Disordered" evidence="13">
    <location>
        <begin position="530"/>
        <end position="577"/>
    </location>
</feature>
<dbReference type="AlphaFoldDB" id="A0A182F2N4"/>
<feature type="region of interest" description="Disordered" evidence="13">
    <location>
        <begin position="210"/>
        <end position="311"/>
    </location>
</feature>
<dbReference type="GO" id="GO:0071558">
    <property type="term" value="F:histone H3K27me2/H3K27me3 demethylase activity"/>
    <property type="evidence" value="ECO:0007669"/>
    <property type="project" value="TreeGrafter"/>
</dbReference>
<dbReference type="Gene3D" id="2.10.110.20">
    <property type="match status" value="1"/>
</dbReference>
<evidence type="ECO:0000256" key="5">
    <source>
        <dbReference type="ARBA" id="ARBA00022833"/>
    </source>
</evidence>
<dbReference type="Gene3D" id="2.60.120.650">
    <property type="entry name" value="Cupin"/>
    <property type="match status" value="1"/>
</dbReference>
<dbReference type="PANTHER" id="PTHR14017:SF1">
    <property type="entry name" value="LD02225P"/>
    <property type="match status" value="1"/>
</dbReference>
<evidence type="ECO:0000256" key="12">
    <source>
        <dbReference type="SAM" id="Coils"/>
    </source>
</evidence>
<dbReference type="InterPro" id="IPR003347">
    <property type="entry name" value="JmjC_dom"/>
</dbReference>
<proteinExistence type="inferred from homology"/>
<dbReference type="GO" id="GO:0046872">
    <property type="term" value="F:metal ion binding"/>
    <property type="evidence" value="ECO:0007669"/>
    <property type="project" value="UniProtKB-KW"/>
</dbReference>
<dbReference type="InterPro" id="IPR011990">
    <property type="entry name" value="TPR-like_helical_dom_sf"/>
</dbReference>
<keyword evidence="12" id="KW-0175">Coiled coil</keyword>
<feature type="compositionally biased region" description="Low complexity" evidence="13">
    <location>
        <begin position="1174"/>
        <end position="1186"/>
    </location>
</feature>
<feature type="region of interest" description="Disordered" evidence="13">
    <location>
        <begin position="404"/>
        <end position="440"/>
    </location>
</feature>
<dbReference type="GO" id="GO:0010468">
    <property type="term" value="P:regulation of gene expression"/>
    <property type="evidence" value="ECO:0007669"/>
    <property type="project" value="TreeGrafter"/>
</dbReference>
<dbReference type="STRING" id="7167.A0A182F2N4"/>